<evidence type="ECO:0000313" key="2">
    <source>
        <dbReference type="EMBL" id="KAK6940852.1"/>
    </source>
</evidence>
<dbReference type="GO" id="GO:0003723">
    <property type="term" value="F:RNA binding"/>
    <property type="evidence" value="ECO:0007669"/>
    <property type="project" value="InterPro"/>
</dbReference>
<name>A0AAN8W3K3_9MAGN</name>
<feature type="domain" description="PORR" evidence="1">
    <location>
        <begin position="3"/>
        <end position="82"/>
    </location>
</feature>
<dbReference type="PANTHER" id="PTHR31476">
    <property type="entry name" value="PROTEIN WHAT'S THIS FACTOR 1 HOMOLOG, CHLOROPLASTIC"/>
    <property type="match status" value="1"/>
</dbReference>
<dbReference type="Pfam" id="PF11955">
    <property type="entry name" value="PORR"/>
    <property type="match status" value="1"/>
</dbReference>
<organism evidence="2 3">
    <name type="scientific">Dillenia turbinata</name>
    <dbReference type="NCBI Taxonomy" id="194707"/>
    <lineage>
        <taxon>Eukaryota</taxon>
        <taxon>Viridiplantae</taxon>
        <taxon>Streptophyta</taxon>
        <taxon>Embryophyta</taxon>
        <taxon>Tracheophyta</taxon>
        <taxon>Spermatophyta</taxon>
        <taxon>Magnoliopsida</taxon>
        <taxon>eudicotyledons</taxon>
        <taxon>Gunneridae</taxon>
        <taxon>Pentapetalae</taxon>
        <taxon>Dilleniales</taxon>
        <taxon>Dilleniaceae</taxon>
        <taxon>Dillenia</taxon>
    </lineage>
</organism>
<dbReference type="InterPro" id="IPR045040">
    <property type="entry name" value="PORR_fam"/>
</dbReference>
<dbReference type="PANTHER" id="PTHR31476:SF3">
    <property type="entry name" value="UBIQUITIN CARBOXYL-TERMINAL HYDROLASE FAMILY PROTEIN"/>
    <property type="match status" value="1"/>
</dbReference>
<evidence type="ECO:0000313" key="3">
    <source>
        <dbReference type="Proteomes" id="UP001370490"/>
    </source>
</evidence>
<reference evidence="2 3" key="1">
    <citation type="submission" date="2023-12" db="EMBL/GenBank/DDBJ databases">
        <title>A high-quality genome assembly for Dillenia turbinata (Dilleniales).</title>
        <authorList>
            <person name="Chanderbali A."/>
        </authorList>
    </citation>
    <scope>NUCLEOTIDE SEQUENCE [LARGE SCALE GENOMIC DNA]</scope>
    <source>
        <strain evidence="2">LSX21</strain>
        <tissue evidence="2">Leaf</tissue>
    </source>
</reference>
<dbReference type="AlphaFoldDB" id="A0AAN8W3K3"/>
<sequence>MAFPYISPYKDVLSLDQSSPEMEKRTVGVVHELSSLSLFKRIPVPIVGKFCVDYRFSNAFPKTFSGHSGIFYVSLKGGLKTAMESWYKTQMKHAGKGEQDDERAMGDHISVTKLSGLSVDLESFPVVHLCNISNAALS</sequence>
<comment type="caution">
    <text evidence="2">The sequence shown here is derived from an EMBL/GenBank/DDBJ whole genome shotgun (WGS) entry which is preliminary data.</text>
</comment>
<protein>
    <submittedName>
        <fullName evidence="2">Plant organelle RNA recognition domain</fullName>
    </submittedName>
</protein>
<gene>
    <name evidence="2" type="ORF">RJ641_030383</name>
</gene>
<dbReference type="InterPro" id="IPR021099">
    <property type="entry name" value="PORR_domain"/>
</dbReference>
<evidence type="ECO:0000259" key="1">
    <source>
        <dbReference type="Pfam" id="PF11955"/>
    </source>
</evidence>
<proteinExistence type="predicted"/>
<keyword evidence="3" id="KW-1185">Reference proteome</keyword>
<dbReference type="Proteomes" id="UP001370490">
    <property type="component" value="Unassembled WGS sequence"/>
</dbReference>
<accession>A0AAN8W3K3</accession>
<dbReference type="EMBL" id="JBAMMX010000005">
    <property type="protein sequence ID" value="KAK6940852.1"/>
    <property type="molecule type" value="Genomic_DNA"/>
</dbReference>